<evidence type="ECO:0000313" key="1">
    <source>
        <dbReference type="EMBL" id="KAG0412173.1"/>
    </source>
</evidence>
<reference evidence="1 2" key="1">
    <citation type="journal article" date="2020" name="Cell">
        <title>Large-Scale Comparative Analyses of Tick Genomes Elucidate Their Genetic Diversity and Vector Capacities.</title>
        <authorList>
            <consortium name="Tick Genome and Microbiome Consortium (TIGMIC)"/>
            <person name="Jia N."/>
            <person name="Wang J."/>
            <person name="Shi W."/>
            <person name="Du L."/>
            <person name="Sun Y."/>
            <person name="Zhan W."/>
            <person name="Jiang J.F."/>
            <person name="Wang Q."/>
            <person name="Zhang B."/>
            <person name="Ji P."/>
            <person name="Bell-Sakyi L."/>
            <person name="Cui X.M."/>
            <person name="Yuan T.T."/>
            <person name="Jiang B.G."/>
            <person name="Yang W.F."/>
            <person name="Lam T.T."/>
            <person name="Chang Q.C."/>
            <person name="Ding S.J."/>
            <person name="Wang X.J."/>
            <person name="Zhu J.G."/>
            <person name="Ruan X.D."/>
            <person name="Zhao L."/>
            <person name="Wei J.T."/>
            <person name="Ye R.Z."/>
            <person name="Que T.C."/>
            <person name="Du C.H."/>
            <person name="Zhou Y.H."/>
            <person name="Cheng J.X."/>
            <person name="Dai P.F."/>
            <person name="Guo W.B."/>
            <person name="Han X.H."/>
            <person name="Huang E.J."/>
            <person name="Li L.F."/>
            <person name="Wei W."/>
            <person name="Gao Y.C."/>
            <person name="Liu J.Z."/>
            <person name="Shao H.Z."/>
            <person name="Wang X."/>
            <person name="Wang C.C."/>
            <person name="Yang T.C."/>
            <person name="Huo Q.B."/>
            <person name="Li W."/>
            <person name="Chen H.Y."/>
            <person name="Chen S.E."/>
            <person name="Zhou L.G."/>
            <person name="Ni X.B."/>
            <person name="Tian J.H."/>
            <person name="Sheng Y."/>
            <person name="Liu T."/>
            <person name="Pan Y.S."/>
            <person name="Xia L.Y."/>
            <person name="Li J."/>
            <person name="Zhao F."/>
            <person name="Cao W.C."/>
        </authorList>
    </citation>
    <scope>NUCLEOTIDE SEQUENCE [LARGE SCALE GENOMIC DNA]</scope>
    <source>
        <strain evidence="1">Iper-2018</strain>
    </source>
</reference>
<name>A0AC60NYM1_IXOPE</name>
<dbReference type="Proteomes" id="UP000805193">
    <property type="component" value="Unassembled WGS sequence"/>
</dbReference>
<sequence>CLPCPRDPMRLPKTVLRRVSFGVVPTTESRGRRLGTHRPPPPPVGDPPTARRTDGVLRVAPAEGNPRRLVPCNTRPSSGTSTPPGRASAMSWNCSRAGVNHAGPSAARGPPRVRSHAAWWSTTSRRRSCH</sequence>
<protein>
    <submittedName>
        <fullName evidence="1">Uncharacterized protein</fullName>
    </submittedName>
</protein>
<keyword evidence="2" id="KW-1185">Reference proteome</keyword>
<proteinExistence type="predicted"/>
<evidence type="ECO:0000313" key="2">
    <source>
        <dbReference type="Proteomes" id="UP000805193"/>
    </source>
</evidence>
<comment type="caution">
    <text evidence="1">The sequence shown here is derived from an EMBL/GenBank/DDBJ whole genome shotgun (WGS) entry which is preliminary data.</text>
</comment>
<feature type="non-terminal residue" evidence="1">
    <location>
        <position position="130"/>
    </location>
</feature>
<feature type="non-terminal residue" evidence="1">
    <location>
        <position position="1"/>
    </location>
</feature>
<dbReference type="EMBL" id="JABSTQ010011368">
    <property type="protein sequence ID" value="KAG0412173.1"/>
    <property type="molecule type" value="Genomic_DNA"/>
</dbReference>
<gene>
    <name evidence="1" type="ORF">HPB47_010688</name>
</gene>
<organism evidence="1 2">
    <name type="scientific">Ixodes persulcatus</name>
    <name type="common">Taiga tick</name>
    <dbReference type="NCBI Taxonomy" id="34615"/>
    <lineage>
        <taxon>Eukaryota</taxon>
        <taxon>Metazoa</taxon>
        <taxon>Ecdysozoa</taxon>
        <taxon>Arthropoda</taxon>
        <taxon>Chelicerata</taxon>
        <taxon>Arachnida</taxon>
        <taxon>Acari</taxon>
        <taxon>Parasitiformes</taxon>
        <taxon>Ixodida</taxon>
        <taxon>Ixodoidea</taxon>
        <taxon>Ixodidae</taxon>
        <taxon>Ixodinae</taxon>
        <taxon>Ixodes</taxon>
    </lineage>
</organism>
<accession>A0AC60NYM1</accession>